<dbReference type="PANTHER" id="PTHR21310:SF58">
    <property type="entry name" value="AMINOGLYCOSIDE PHOSPHOTRANSFERASE DOMAIN-CONTAINING PROTEIN"/>
    <property type="match status" value="1"/>
</dbReference>
<reference evidence="2 3" key="1">
    <citation type="submission" date="2024-01" db="EMBL/GenBank/DDBJ databases">
        <title>A draft genome for a cacao thread blight-causing isolate of Paramarasmius palmivorus.</title>
        <authorList>
            <person name="Baruah I.K."/>
            <person name="Bukari Y."/>
            <person name="Amoako-Attah I."/>
            <person name="Meinhardt L.W."/>
            <person name="Bailey B.A."/>
            <person name="Cohen S.P."/>
        </authorList>
    </citation>
    <scope>NUCLEOTIDE SEQUENCE [LARGE SCALE GENOMIC DNA]</scope>
    <source>
        <strain evidence="2 3">GH-12</strain>
    </source>
</reference>
<dbReference type="InterPro" id="IPR002575">
    <property type="entry name" value="Aminoglycoside_PTrfase"/>
</dbReference>
<protein>
    <recommendedName>
        <fullName evidence="1">Aminoglycoside phosphotransferase domain-containing protein</fullName>
    </recommendedName>
</protein>
<dbReference type="CDD" id="cd05120">
    <property type="entry name" value="APH_ChoK_like"/>
    <property type="match status" value="1"/>
</dbReference>
<dbReference type="AlphaFoldDB" id="A0AAW0E538"/>
<comment type="caution">
    <text evidence="2">The sequence shown here is derived from an EMBL/GenBank/DDBJ whole genome shotgun (WGS) entry which is preliminary data.</text>
</comment>
<keyword evidence="3" id="KW-1185">Reference proteome</keyword>
<dbReference type="InterPro" id="IPR011009">
    <property type="entry name" value="Kinase-like_dom_sf"/>
</dbReference>
<dbReference type="InterPro" id="IPR051678">
    <property type="entry name" value="AGP_Transferase"/>
</dbReference>
<evidence type="ECO:0000259" key="1">
    <source>
        <dbReference type="Pfam" id="PF01636"/>
    </source>
</evidence>
<evidence type="ECO:0000313" key="3">
    <source>
        <dbReference type="Proteomes" id="UP001383192"/>
    </source>
</evidence>
<name>A0AAW0E538_9AGAR</name>
<organism evidence="2 3">
    <name type="scientific">Paramarasmius palmivorus</name>
    <dbReference type="NCBI Taxonomy" id="297713"/>
    <lineage>
        <taxon>Eukaryota</taxon>
        <taxon>Fungi</taxon>
        <taxon>Dikarya</taxon>
        <taxon>Basidiomycota</taxon>
        <taxon>Agaricomycotina</taxon>
        <taxon>Agaricomycetes</taxon>
        <taxon>Agaricomycetidae</taxon>
        <taxon>Agaricales</taxon>
        <taxon>Marasmiineae</taxon>
        <taxon>Marasmiaceae</taxon>
        <taxon>Paramarasmius</taxon>
    </lineage>
</organism>
<feature type="domain" description="Aminoglycoside phosphotransferase" evidence="1">
    <location>
        <begin position="50"/>
        <end position="263"/>
    </location>
</feature>
<dbReference type="PANTHER" id="PTHR21310">
    <property type="entry name" value="AMINOGLYCOSIDE PHOSPHOTRANSFERASE-RELATED-RELATED"/>
    <property type="match status" value="1"/>
</dbReference>
<dbReference type="Proteomes" id="UP001383192">
    <property type="component" value="Unassembled WGS sequence"/>
</dbReference>
<gene>
    <name evidence="2" type="ORF">VNI00_001043</name>
</gene>
<dbReference type="EMBL" id="JAYKXP010000003">
    <property type="protein sequence ID" value="KAK7060278.1"/>
    <property type="molecule type" value="Genomic_DNA"/>
</dbReference>
<dbReference type="SUPFAM" id="SSF56112">
    <property type="entry name" value="Protein kinase-like (PK-like)"/>
    <property type="match status" value="1"/>
</dbReference>
<dbReference type="Gene3D" id="3.90.1200.10">
    <property type="match status" value="1"/>
</dbReference>
<proteinExistence type="predicted"/>
<sequence>MSMPQTDTQVSWLKPFTESEITSVLLARAKGKQHLSLGSIVVDLGDGRFVKSSHRTEELLTEAMAMDFIRTHTTIPVPQVHRFFMHGLIAFIVMDAIPGWTLLKVSHKLSPQACQNVAQQLYKIVTELGSLDDSSSRKNLYGQWPDKSFATSRRFAQNQNIPTFSSFDDLLSYIIPAGESRELSLDVSCTRPVLTHGDLSSNNIMVDLDGNILAILDWEMFGWYPAFWDRMMLLRTASYRAKRVYDAFEGAFGAFEPEMERLAKFVVDLAEPLFLD</sequence>
<dbReference type="Pfam" id="PF01636">
    <property type="entry name" value="APH"/>
    <property type="match status" value="1"/>
</dbReference>
<accession>A0AAW0E538</accession>
<evidence type="ECO:0000313" key="2">
    <source>
        <dbReference type="EMBL" id="KAK7060278.1"/>
    </source>
</evidence>